<reference evidence="4 5" key="1">
    <citation type="submission" date="2018-03" db="EMBL/GenBank/DDBJ databases">
        <title>Genomic Encyclopedia of Archaeal and Bacterial Type Strains, Phase II (KMG-II): from individual species to whole genera.</title>
        <authorList>
            <person name="Goeker M."/>
        </authorList>
    </citation>
    <scope>NUCLEOTIDE SEQUENCE [LARGE SCALE GENOMIC DNA]</scope>
    <source>
        <strain evidence="4 5">DSM 100346</strain>
    </source>
</reference>
<dbReference type="RefSeq" id="WP_109673481.1">
    <property type="nucleotide sequence ID" value="NZ_QGDT01000002.1"/>
</dbReference>
<organism evidence="4 5">
    <name type="scientific">Dyadobacter jejuensis</name>
    <dbReference type="NCBI Taxonomy" id="1082580"/>
    <lineage>
        <taxon>Bacteria</taxon>
        <taxon>Pseudomonadati</taxon>
        <taxon>Bacteroidota</taxon>
        <taxon>Cytophagia</taxon>
        <taxon>Cytophagales</taxon>
        <taxon>Spirosomataceae</taxon>
        <taxon>Dyadobacter</taxon>
    </lineage>
</organism>
<protein>
    <recommendedName>
        <fullName evidence="6">Glycoamylase-like domain-containing protein</fullName>
    </recommendedName>
</protein>
<proteinExistence type="predicted"/>
<keyword evidence="1" id="KW-0732">Signal</keyword>
<evidence type="ECO:0008006" key="6">
    <source>
        <dbReference type="Google" id="ProtNLM"/>
    </source>
</evidence>
<feature type="domain" description="Glycoamylase-like" evidence="2">
    <location>
        <begin position="320"/>
        <end position="534"/>
    </location>
</feature>
<dbReference type="InterPro" id="IPR019282">
    <property type="entry name" value="Glycoamylase-like_cons_dom"/>
</dbReference>
<evidence type="ECO:0000259" key="2">
    <source>
        <dbReference type="Pfam" id="PF10091"/>
    </source>
</evidence>
<dbReference type="InterPro" id="IPR032812">
    <property type="entry name" value="SbsA_Ig"/>
</dbReference>
<dbReference type="Gene3D" id="1.50.10.140">
    <property type="match status" value="1"/>
</dbReference>
<accession>A0A316AQZ6</accession>
<dbReference type="OrthoDB" id="5937621at2"/>
<dbReference type="Pfam" id="PF13205">
    <property type="entry name" value="Big_5"/>
    <property type="match status" value="1"/>
</dbReference>
<evidence type="ECO:0000313" key="5">
    <source>
        <dbReference type="Proteomes" id="UP000245880"/>
    </source>
</evidence>
<gene>
    <name evidence="4" type="ORF">CLV98_102468</name>
</gene>
<dbReference type="AlphaFoldDB" id="A0A316AQZ6"/>
<dbReference type="PROSITE" id="PS51257">
    <property type="entry name" value="PROKAR_LIPOPROTEIN"/>
    <property type="match status" value="1"/>
</dbReference>
<dbReference type="Pfam" id="PF10091">
    <property type="entry name" value="Glycoamylase"/>
    <property type="match status" value="1"/>
</dbReference>
<feature type="domain" description="SbsA Ig-like" evidence="3">
    <location>
        <begin position="54"/>
        <end position="131"/>
    </location>
</feature>
<evidence type="ECO:0000256" key="1">
    <source>
        <dbReference type="ARBA" id="ARBA00022729"/>
    </source>
</evidence>
<comment type="caution">
    <text evidence="4">The sequence shown here is derived from an EMBL/GenBank/DDBJ whole genome shotgun (WGS) entry which is preliminary data.</text>
</comment>
<keyword evidence="5" id="KW-1185">Reference proteome</keyword>
<evidence type="ECO:0000259" key="3">
    <source>
        <dbReference type="Pfam" id="PF13205"/>
    </source>
</evidence>
<evidence type="ECO:0000313" key="4">
    <source>
        <dbReference type="EMBL" id="PWJ59634.1"/>
    </source>
</evidence>
<dbReference type="EMBL" id="QGDT01000002">
    <property type="protein sequence ID" value="PWJ59634.1"/>
    <property type="molecule type" value="Genomic_DNA"/>
</dbReference>
<sequence>MNFRQLIVPLLVLVLGCTNDEVDQADKPTPFTLNQTLVDGQNSGFNYVGLGSQPVISLRFSTKLDAATLQASIRLEDAEGSPVAVTSNLTGGDSTVLISPTNPLPQLSAYTLNVDRSLLSRAGGSLQVPVQLSLKTAVDLADKFPRISDEALLELVQKQTFKYFWDFGHPVSGLARERNSSGDVVTTGGSGFGIMTIPVAVERKFITRSQALERMQRIVGFLKDQAATFHGAFPHWLNGNTGKVIAFSTKDDGADLVETSFLIQGLLTARQYFAEDNPAEAQLREDINHIWHAVEWDWFQKGGESVLYWHWSPQYQWEMNHPIAGWNESLITYVLAAASPTHPIGADAYHQGWARNGAMANGKYYYDVLLPLGEGNGGPLFFAHYSFLGLNPKGLKDRYADYFEQNTNHTRINRAYCLANPGGYAGYSGNSWGLTASDIPNGYTASSPNNDRGVIAPTAAIASMPYMPQASMQALRYYYYVLGDKLWGEYGFHDAFSIHELWFADSYLAIDQGPIIIMIENQRTGLLWKLFMSAPEVTDGLHRLDITSNPY</sequence>
<name>A0A316AQZ6_9BACT</name>
<dbReference type="Proteomes" id="UP000245880">
    <property type="component" value="Unassembled WGS sequence"/>
</dbReference>